<evidence type="ECO:0000256" key="3">
    <source>
        <dbReference type="ARBA" id="ARBA00012560"/>
    </source>
</evidence>
<dbReference type="PANTHER" id="PTHR32438:SF5">
    <property type="entry name" value="4-ALPHA-GLUCANOTRANSFERASE DPE1, CHLOROPLASTIC_AMYLOPLASTIC"/>
    <property type="match status" value="1"/>
</dbReference>
<name>A0A414J160_9FIRM</name>
<sequence>MRASGILMGISSIPSKYGIGCFSKEAYDFVDQLKMAGQQYWQILPLGPTGYGDSPYQSVSTFAGNPYFIDLETLIDKKLLTKEECESCDWGGSESYVDYEKMYLSRYKLLRKAYERADLKNDPDYMVFLKKEKDWLLDYCLFMAIKNAQNGKCWIDWPEELKDRHSKAVKEAEKELAEEVGFYSFQQYCFTTQWNKLKEYANEKGIQIIGDVPIYVALDSSDAWANPEMLQFDEDYNPKAVAGCPPDAFSESGQLWGNPLYDWKKLKKDNYGWWVQRMSHSLKLYDVVRIDHFRGFDEYYAIPYGDETAENGEWEKGPGMELFRALHKEIKELRVIAEDLGFLTESVLEMLKESGFPGMKVLQFAFDGSEDSSYLPYKYDSNCVVYTGTHDNETTKGWLENLQGDDLKFVREYINCYEQPVNDCVWALIRTALSSVAELAIIPIQDYLCLGNEARMNAPSTLGDNWKWRLTKNQISETTLYHMREVTRIYGRLAKEKEPVIAEESKPEKEKTEAETETKAEKKERHNE</sequence>
<dbReference type="RefSeq" id="WP_118050664.1">
    <property type="nucleotide sequence ID" value="NZ_CABJFK010000015.1"/>
</dbReference>
<evidence type="ECO:0000256" key="11">
    <source>
        <dbReference type="SAM" id="MobiDB-lite"/>
    </source>
</evidence>
<evidence type="ECO:0000256" key="2">
    <source>
        <dbReference type="ARBA" id="ARBA00005684"/>
    </source>
</evidence>
<evidence type="ECO:0000313" key="13">
    <source>
        <dbReference type="Proteomes" id="UP000283745"/>
    </source>
</evidence>
<gene>
    <name evidence="12" type="primary">malQ</name>
    <name evidence="12" type="ORF">DW740_15445</name>
</gene>
<proteinExistence type="inferred from homology"/>
<evidence type="ECO:0000256" key="5">
    <source>
        <dbReference type="ARBA" id="ARBA00022676"/>
    </source>
</evidence>
<dbReference type="PANTHER" id="PTHR32438">
    <property type="entry name" value="4-ALPHA-GLUCANOTRANSFERASE DPE1, CHLOROPLASTIC/AMYLOPLASTIC"/>
    <property type="match status" value="1"/>
</dbReference>
<evidence type="ECO:0000256" key="8">
    <source>
        <dbReference type="ARBA" id="ARBA00031423"/>
    </source>
</evidence>
<dbReference type="GO" id="GO:0005975">
    <property type="term" value="P:carbohydrate metabolic process"/>
    <property type="evidence" value="ECO:0007669"/>
    <property type="project" value="InterPro"/>
</dbReference>
<evidence type="ECO:0000256" key="10">
    <source>
        <dbReference type="RuleBase" id="RU361207"/>
    </source>
</evidence>
<organism evidence="12 13">
    <name type="scientific">Blautia obeum</name>
    <dbReference type="NCBI Taxonomy" id="40520"/>
    <lineage>
        <taxon>Bacteria</taxon>
        <taxon>Bacillati</taxon>
        <taxon>Bacillota</taxon>
        <taxon>Clostridia</taxon>
        <taxon>Lachnospirales</taxon>
        <taxon>Lachnospiraceae</taxon>
        <taxon>Blautia</taxon>
    </lineage>
</organism>
<protein>
    <recommendedName>
        <fullName evidence="4 10">4-alpha-glucanotransferase</fullName>
        <ecNumber evidence="3 10">2.4.1.25</ecNumber>
    </recommendedName>
    <alternativeName>
        <fullName evidence="8 10">Amylomaltase</fullName>
    </alternativeName>
    <alternativeName>
        <fullName evidence="9 10">Disproportionating enzyme</fullName>
    </alternativeName>
</protein>
<dbReference type="GO" id="GO:0004134">
    <property type="term" value="F:4-alpha-glucanotransferase activity"/>
    <property type="evidence" value="ECO:0007669"/>
    <property type="project" value="UniProtKB-EC"/>
</dbReference>
<keyword evidence="5 10" id="KW-0328">Glycosyltransferase</keyword>
<dbReference type="Pfam" id="PF02446">
    <property type="entry name" value="Glyco_hydro_77"/>
    <property type="match status" value="1"/>
</dbReference>
<reference evidence="12 13" key="1">
    <citation type="submission" date="2018-08" db="EMBL/GenBank/DDBJ databases">
        <title>A genome reference for cultivated species of the human gut microbiota.</title>
        <authorList>
            <person name="Zou Y."/>
            <person name="Xue W."/>
            <person name="Luo G."/>
        </authorList>
    </citation>
    <scope>NUCLEOTIDE SEQUENCE [LARGE SCALE GENOMIC DNA]</scope>
    <source>
        <strain evidence="12 13">AM28-23</strain>
    </source>
</reference>
<comment type="similarity">
    <text evidence="2 10">Belongs to the disproportionating enzyme family.</text>
</comment>
<accession>A0A414J160</accession>
<comment type="catalytic activity">
    <reaction evidence="1 10">
        <text>Transfers a segment of a (1-&gt;4)-alpha-D-glucan to a new position in an acceptor, which may be glucose or a (1-&gt;4)-alpha-D-glucan.</text>
        <dbReference type="EC" id="2.4.1.25"/>
    </reaction>
</comment>
<dbReference type="SUPFAM" id="SSF51445">
    <property type="entry name" value="(Trans)glycosidases"/>
    <property type="match status" value="1"/>
</dbReference>
<dbReference type="EMBL" id="QSKF01000015">
    <property type="protein sequence ID" value="RHE37189.1"/>
    <property type="molecule type" value="Genomic_DNA"/>
</dbReference>
<dbReference type="EC" id="2.4.1.25" evidence="3 10"/>
<keyword evidence="7 10" id="KW-0119">Carbohydrate metabolism</keyword>
<dbReference type="AlphaFoldDB" id="A0A414J160"/>
<evidence type="ECO:0000256" key="9">
    <source>
        <dbReference type="ARBA" id="ARBA00031501"/>
    </source>
</evidence>
<keyword evidence="6 10" id="KW-0808">Transferase</keyword>
<dbReference type="InterPro" id="IPR017853">
    <property type="entry name" value="GH"/>
</dbReference>
<dbReference type="Proteomes" id="UP000283745">
    <property type="component" value="Unassembled WGS sequence"/>
</dbReference>
<comment type="caution">
    <text evidence="12">The sequence shown here is derived from an EMBL/GenBank/DDBJ whole genome shotgun (WGS) entry which is preliminary data.</text>
</comment>
<evidence type="ECO:0000256" key="1">
    <source>
        <dbReference type="ARBA" id="ARBA00000439"/>
    </source>
</evidence>
<evidence type="ECO:0000313" key="12">
    <source>
        <dbReference type="EMBL" id="RHE37189.1"/>
    </source>
</evidence>
<dbReference type="InterPro" id="IPR003385">
    <property type="entry name" value="Glyco_hydro_77"/>
</dbReference>
<dbReference type="NCBIfam" id="TIGR00217">
    <property type="entry name" value="malQ"/>
    <property type="match status" value="1"/>
</dbReference>
<evidence type="ECO:0000256" key="6">
    <source>
        <dbReference type="ARBA" id="ARBA00022679"/>
    </source>
</evidence>
<evidence type="ECO:0000256" key="7">
    <source>
        <dbReference type="ARBA" id="ARBA00023277"/>
    </source>
</evidence>
<evidence type="ECO:0000256" key="4">
    <source>
        <dbReference type="ARBA" id="ARBA00020295"/>
    </source>
</evidence>
<dbReference type="NCBIfam" id="NF011080">
    <property type="entry name" value="PRK14508.1-3"/>
    <property type="match status" value="1"/>
</dbReference>
<feature type="region of interest" description="Disordered" evidence="11">
    <location>
        <begin position="500"/>
        <end position="528"/>
    </location>
</feature>
<dbReference type="Gene3D" id="3.20.20.80">
    <property type="entry name" value="Glycosidases"/>
    <property type="match status" value="1"/>
</dbReference>